<dbReference type="Proteomes" id="UP000749311">
    <property type="component" value="Unassembled WGS sequence"/>
</dbReference>
<reference evidence="3 4" key="1">
    <citation type="submission" date="2020-02" db="EMBL/GenBank/DDBJ databases">
        <title>Sequencing the genomes of 1000 actinobacteria strains.</title>
        <authorList>
            <person name="Klenk H.-P."/>
        </authorList>
    </citation>
    <scope>NUCLEOTIDE SEQUENCE [LARGE SCALE GENOMIC DNA]</scope>
    <source>
        <strain evidence="3 4">DSM 19609</strain>
    </source>
</reference>
<dbReference type="EMBL" id="JAAMOZ010000004">
    <property type="protein sequence ID" value="NIH58674.1"/>
    <property type="molecule type" value="Genomic_DNA"/>
</dbReference>
<organism evidence="3 4">
    <name type="scientific">Brooklawnia cerclae</name>
    <dbReference type="NCBI Taxonomy" id="349934"/>
    <lineage>
        <taxon>Bacteria</taxon>
        <taxon>Bacillati</taxon>
        <taxon>Actinomycetota</taxon>
        <taxon>Actinomycetes</taxon>
        <taxon>Propionibacteriales</taxon>
        <taxon>Propionibacteriaceae</taxon>
        <taxon>Brooklawnia</taxon>
    </lineage>
</organism>
<accession>A0ABX0SK12</accession>
<feature type="transmembrane region" description="Helical" evidence="2">
    <location>
        <begin position="134"/>
        <end position="153"/>
    </location>
</feature>
<feature type="transmembrane region" description="Helical" evidence="2">
    <location>
        <begin position="43"/>
        <end position="67"/>
    </location>
</feature>
<name>A0ABX0SK12_9ACTN</name>
<feature type="region of interest" description="Disordered" evidence="1">
    <location>
        <begin position="1"/>
        <end position="31"/>
    </location>
</feature>
<sequence length="291" mass="29796">MSATAVAPHGTGSGRPDRPEPGAPPPSHPGTIRPRAAAAVVPLGAASAIMLVTAAVAGVVAFTWPLFLRPDAALSYTSLAPIVIGAILPLLIALVLVQISNGQLDIKALAMLGVLTALGAFARPLGAGTAGVETVFFLVILAGRVFGPGFGFVLGNTTLFASALITGYVGPWLPYQMLATGFVGLGSGLLPRRPRGAGEIALLAVHGAVWSFVFGIAMDFAYWPFAVGQGGAGFDPAAGPLENLRRFFVVNLVTGMGWNAGRAITNIVLVVVLGSPVLRVLRRASRRAAFG</sequence>
<keyword evidence="2" id="KW-0472">Membrane</keyword>
<keyword evidence="2" id="KW-0812">Transmembrane</keyword>
<keyword evidence="4" id="KW-1185">Reference proteome</keyword>
<evidence type="ECO:0000256" key="1">
    <source>
        <dbReference type="SAM" id="MobiDB-lite"/>
    </source>
</evidence>
<evidence type="ECO:0000256" key="2">
    <source>
        <dbReference type="SAM" id="Phobius"/>
    </source>
</evidence>
<feature type="transmembrane region" description="Helical" evidence="2">
    <location>
        <begin position="202"/>
        <end position="223"/>
    </location>
</feature>
<feature type="transmembrane region" description="Helical" evidence="2">
    <location>
        <begin position="106"/>
        <end position="122"/>
    </location>
</feature>
<dbReference type="Gene3D" id="1.10.1760.20">
    <property type="match status" value="1"/>
</dbReference>
<feature type="transmembrane region" description="Helical" evidence="2">
    <location>
        <begin position="263"/>
        <end position="281"/>
    </location>
</feature>
<comment type="caution">
    <text evidence="3">The sequence shown here is derived from an EMBL/GenBank/DDBJ whole genome shotgun (WGS) entry which is preliminary data.</text>
</comment>
<feature type="transmembrane region" description="Helical" evidence="2">
    <location>
        <begin position="173"/>
        <end position="190"/>
    </location>
</feature>
<keyword evidence="2" id="KW-1133">Transmembrane helix</keyword>
<proteinExistence type="predicted"/>
<feature type="transmembrane region" description="Helical" evidence="2">
    <location>
        <begin position="79"/>
        <end position="100"/>
    </location>
</feature>
<dbReference type="PIRSF" id="PIRSF037395">
    <property type="entry name" value="UCP037395_ABCper"/>
    <property type="match status" value="1"/>
</dbReference>
<evidence type="ECO:0000313" key="4">
    <source>
        <dbReference type="Proteomes" id="UP000749311"/>
    </source>
</evidence>
<protein>
    <submittedName>
        <fullName evidence="3">Energy-coupling factor transport system substrate-specific component</fullName>
    </submittedName>
</protein>
<gene>
    <name evidence="3" type="ORF">FB473_003371</name>
</gene>
<evidence type="ECO:0000313" key="3">
    <source>
        <dbReference type="EMBL" id="NIH58674.1"/>
    </source>
</evidence>
<dbReference type="InterPro" id="IPR017196">
    <property type="entry name" value="ECF_substrate-spec_UCP037395"/>
</dbReference>